<feature type="compositionally biased region" description="Acidic residues" evidence="10">
    <location>
        <begin position="193"/>
        <end position="204"/>
    </location>
</feature>
<dbReference type="SMART" id="SM00360">
    <property type="entry name" value="RRM"/>
    <property type="match status" value="5"/>
</dbReference>
<dbReference type="InterPro" id="IPR012677">
    <property type="entry name" value="Nucleotide-bd_a/b_plait_sf"/>
</dbReference>
<comment type="subcellular location">
    <subcellularLocation>
        <location evidence="1">Nucleus</location>
    </subcellularLocation>
</comment>
<dbReference type="RefSeq" id="XP_069205102.1">
    <property type="nucleotide sequence ID" value="XM_069357165.1"/>
</dbReference>
<feature type="domain" description="RRM" evidence="11">
    <location>
        <begin position="26"/>
        <end position="104"/>
    </location>
</feature>
<dbReference type="Proteomes" id="UP001565368">
    <property type="component" value="Unassembled WGS sequence"/>
</dbReference>
<dbReference type="PANTHER" id="PTHR48039">
    <property type="entry name" value="RNA-BINDING MOTIF PROTEIN 14B"/>
    <property type="match status" value="1"/>
</dbReference>
<comment type="caution">
    <text evidence="12">The sequence shown here is derived from an EMBL/GenBank/DDBJ whole genome shotgun (WGS) entry which is preliminary data.</text>
</comment>
<evidence type="ECO:0000256" key="2">
    <source>
        <dbReference type="ARBA" id="ARBA00008033"/>
    </source>
</evidence>
<keyword evidence="4" id="KW-0698">rRNA processing</keyword>
<keyword evidence="13" id="KW-1185">Reference proteome</keyword>
<keyword evidence="8" id="KW-0687">Ribonucleoprotein</keyword>
<evidence type="ECO:0000256" key="4">
    <source>
        <dbReference type="ARBA" id="ARBA00022552"/>
    </source>
</evidence>
<evidence type="ECO:0000256" key="3">
    <source>
        <dbReference type="ARBA" id="ARBA00013428"/>
    </source>
</evidence>
<feature type="region of interest" description="Disordered" evidence="10">
    <location>
        <begin position="110"/>
        <end position="138"/>
    </location>
</feature>
<dbReference type="GeneID" id="95989826"/>
<reference evidence="12 13" key="1">
    <citation type="submission" date="2023-08" db="EMBL/GenBank/DDBJ databases">
        <title>Annotated Genome Sequence of Vanrija albida AlHP1.</title>
        <authorList>
            <person name="Herzog R."/>
        </authorList>
    </citation>
    <scope>NUCLEOTIDE SEQUENCE [LARGE SCALE GENOMIC DNA]</scope>
    <source>
        <strain evidence="12 13">AlHP1</strain>
    </source>
</reference>
<comment type="similarity">
    <text evidence="2">Belongs to the RRM MRD1 family.</text>
</comment>
<dbReference type="PROSITE" id="PS50102">
    <property type="entry name" value="RRM"/>
    <property type="match status" value="5"/>
</dbReference>
<feature type="domain" description="RRM" evidence="11">
    <location>
        <begin position="559"/>
        <end position="642"/>
    </location>
</feature>
<gene>
    <name evidence="12" type="primary">MRD1_2</name>
    <name evidence="12" type="ORF">Q8F55_008783</name>
</gene>
<feature type="domain" description="RRM" evidence="11">
    <location>
        <begin position="441"/>
        <end position="513"/>
    </location>
</feature>
<keyword evidence="7" id="KW-0539">Nucleus</keyword>
<dbReference type="PANTHER" id="PTHR48039:SF5">
    <property type="entry name" value="RNA-BINDING PROTEIN 28"/>
    <property type="match status" value="1"/>
</dbReference>
<feature type="domain" description="RRM" evidence="11">
    <location>
        <begin position="666"/>
        <end position="749"/>
    </location>
</feature>
<sequence length="794" mass="85734">MVERCPRDDVEIRVGGRRPDAHTSRSRLIFLNLPPSLTPDGFKAKLTEPKSLKSALVTDTKLVPKRRFAFVGYSTEDEAKKAKEWFDGSFVFGGGKVKVDFVRDEPLAPKPAKRAKIVKEAEEDDEQESSQPKAGPSKQFKEFMDVFKGVDPTKVDHSVAAVPGEAGWVAEGTKAAKAKASSKGKERATPEAASEDEAEGDDDDDDAAWLARRQKAIAGDDDEPAAPKVEPEDALILSTGRLFVRNLAFIATPEDLKAHFERFGPVVDVHMPVSQQTGEPLGTAFILFREAPDALSARRTLDKTTFQGRLLHVLPGRARPGQQAAAAANADAVTNGKVLGKAALARGEVKNTVDEKRKSESAKGVNWASMYMNSDAVAASVADRMGVSKADLLSGNDADDVSPAVKLALAETQVIAETKEYFEKEGIVVESLQPKAPRSQTTILVKNIPYGTTIQALQDLFAPHGDLRRVLLPPAGTLGVIEFANAMDAGRAFRALAYRRLGNAVIYLEKGPVGMFKDPDTISTPAEKEAQERARLAEKVAEAEEALRDQPAESDEAGATLFLKNLAWATTTERLSSVLSSLAGFSFARVQTKPDPKKPGARLSMGYGFVGFQTKKDAKKALGGLQGFEIDGHALDVKFAQRGADEVERESKTSGSSEMAGKTKGTKVLVKNLPFEATKKDVRALFSVYGTLKSLRLPKKATLSATGSSSSRGFAFLEFTTHAEAQRAMDALKHTHLLGRHLVCQWANDADSVDVDALREKVGRDARLGDVGGRKRKLDLTGKGDVDENDGLEV</sequence>
<name>A0ABR3PRU2_9TREE</name>
<dbReference type="InterPro" id="IPR035979">
    <property type="entry name" value="RBD_domain_sf"/>
</dbReference>
<evidence type="ECO:0000259" key="11">
    <source>
        <dbReference type="PROSITE" id="PS50102"/>
    </source>
</evidence>
<protein>
    <recommendedName>
        <fullName evidence="3">Multiple RNA-binding domain-containing protein 1</fullName>
    </recommendedName>
</protein>
<dbReference type="CDD" id="cd12568">
    <property type="entry name" value="RRM3_MRD1"/>
    <property type="match status" value="1"/>
</dbReference>
<organism evidence="12 13">
    <name type="scientific">Vanrija albida</name>
    <dbReference type="NCBI Taxonomy" id="181172"/>
    <lineage>
        <taxon>Eukaryota</taxon>
        <taxon>Fungi</taxon>
        <taxon>Dikarya</taxon>
        <taxon>Basidiomycota</taxon>
        <taxon>Agaricomycotina</taxon>
        <taxon>Tremellomycetes</taxon>
        <taxon>Trichosporonales</taxon>
        <taxon>Trichosporonaceae</taxon>
        <taxon>Vanrija</taxon>
    </lineage>
</organism>
<feature type="region of interest" description="Disordered" evidence="10">
    <location>
        <begin position="178"/>
        <end position="204"/>
    </location>
</feature>
<evidence type="ECO:0000256" key="10">
    <source>
        <dbReference type="SAM" id="MobiDB-lite"/>
    </source>
</evidence>
<dbReference type="EMBL" id="JBBXJM010000007">
    <property type="protein sequence ID" value="KAL1405158.1"/>
    <property type="molecule type" value="Genomic_DNA"/>
</dbReference>
<evidence type="ECO:0000256" key="5">
    <source>
        <dbReference type="ARBA" id="ARBA00022737"/>
    </source>
</evidence>
<keyword evidence="5" id="KW-0677">Repeat</keyword>
<evidence type="ECO:0000256" key="9">
    <source>
        <dbReference type="PROSITE-ProRule" id="PRU00176"/>
    </source>
</evidence>
<dbReference type="InterPro" id="IPR034482">
    <property type="entry name" value="Mrd1_RRM3"/>
</dbReference>
<accession>A0ABR3PRU2</accession>
<dbReference type="InterPro" id="IPR051945">
    <property type="entry name" value="RRM_MRD1_RNA_proc_ribogen"/>
</dbReference>
<dbReference type="SUPFAM" id="SSF54928">
    <property type="entry name" value="RNA-binding domain, RBD"/>
    <property type="match status" value="4"/>
</dbReference>
<keyword evidence="6 9" id="KW-0694">RNA-binding</keyword>
<evidence type="ECO:0000256" key="7">
    <source>
        <dbReference type="ARBA" id="ARBA00023242"/>
    </source>
</evidence>
<evidence type="ECO:0000256" key="8">
    <source>
        <dbReference type="ARBA" id="ARBA00023274"/>
    </source>
</evidence>
<feature type="domain" description="RRM" evidence="11">
    <location>
        <begin position="240"/>
        <end position="318"/>
    </location>
</feature>
<dbReference type="InterPro" id="IPR000504">
    <property type="entry name" value="RRM_dom"/>
</dbReference>
<proteinExistence type="inferred from homology"/>
<evidence type="ECO:0000313" key="13">
    <source>
        <dbReference type="Proteomes" id="UP001565368"/>
    </source>
</evidence>
<evidence type="ECO:0000256" key="1">
    <source>
        <dbReference type="ARBA" id="ARBA00004123"/>
    </source>
</evidence>
<dbReference type="CDD" id="cd12320">
    <property type="entry name" value="RRM6_RBM19_RRM5_MRD1"/>
    <property type="match status" value="1"/>
</dbReference>
<evidence type="ECO:0000256" key="6">
    <source>
        <dbReference type="ARBA" id="ARBA00022884"/>
    </source>
</evidence>
<dbReference type="Pfam" id="PF00076">
    <property type="entry name" value="RRM_1"/>
    <property type="match status" value="4"/>
</dbReference>
<dbReference type="Gene3D" id="3.30.70.330">
    <property type="match status" value="5"/>
</dbReference>
<evidence type="ECO:0000313" key="12">
    <source>
        <dbReference type="EMBL" id="KAL1405158.1"/>
    </source>
</evidence>